<dbReference type="AlphaFoldDB" id="A0A5S5CZW3"/>
<accession>A0A5S5CZW3</accession>
<comment type="caution">
    <text evidence="1">The sequence shown here is derived from an EMBL/GenBank/DDBJ whole genome shotgun (WGS) entry which is preliminary data.</text>
</comment>
<proteinExistence type="predicted"/>
<evidence type="ECO:0000313" key="2">
    <source>
        <dbReference type="Proteomes" id="UP000322499"/>
    </source>
</evidence>
<evidence type="ECO:0000313" key="1">
    <source>
        <dbReference type="EMBL" id="TYP88548.1"/>
    </source>
</evidence>
<dbReference type="PROSITE" id="PS51257">
    <property type="entry name" value="PROKAR_LIPOPROTEIN"/>
    <property type="match status" value="1"/>
</dbReference>
<dbReference type="RefSeq" id="WP_166532665.1">
    <property type="nucleotide sequence ID" value="NZ_VNHW01000004.1"/>
</dbReference>
<gene>
    <name evidence="1" type="ORF">BD833_104256</name>
</gene>
<sequence>MSSLPRRRRPAAALLLPAVLALAGCGWLSGEGPAGSPEERTAGTRADIERELTARDGVTAAEVRYRDDLTVSATAAVDVTVEPDADAEATYDEALRLVWDSDLAPLDVIAVSVIDPADPPSGISRTVNLLDEVERDAVEDELGPRAD</sequence>
<dbReference type="Proteomes" id="UP000322499">
    <property type="component" value="Unassembled WGS sequence"/>
</dbReference>
<protein>
    <submittedName>
        <fullName evidence="1">Uncharacterized protein</fullName>
    </submittedName>
</protein>
<dbReference type="EMBL" id="VNHW01000004">
    <property type="protein sequence ID" value="TYP88548.1"/>
    <property type="molecule type" value="Genomic_DNA"/>
</dbReference>
<reference evidence="1 2" key="1">
    <citation type="submission" date="2019-07" db="EMBL/GenBank/DDBJ databases">
        <title>Genomic Encyclopedia of Archaeal and Bacterial Type Strains, Phase II (KMG-II): from individual species to whole genera.</title>
        <authorList>
            <person name="Goeker M."/>
        </authorList>
    </citation>
    <scope>NUCLEOTIDE SEQUENCE [LARGE SCALE GENOMIC DNA]</scope>
    <source>
        <strain evidence="1 2">DSM 46842</strain>
    </source>
</reference>
<name>A0A5S5CZW3_9ACTN</name>
<organism evidence="1 2">
    <name type="scientific">Blastococcus xanthinilyticus</name>
    <dbReference type="NCBI Taxonomy" id="1564164"/>
    <lineage>
        <taxon>Bacteria</taxon>
        <taxon>Bacillati</taxon>
        <taxon>Actinomycetota</taxon>
        <taxon>Actinomycetes</taxon>
        <taxon>Geodermatophilales</taxon>
        <taxon>Geodermatophilaceae</taxon>
        <taxon>Blastococcus</taxon>
    </lineage>
</organism>
<keyword evidence="2" id="KW-1185">Reference proteome</keyword>